<feature type="domain" description="Pyrrolo-quinoline quinone repeat" evidence="1">
    <location>
        <begin position="288"/>
        <end position="380"/>
    </location>
</feature>
<dbReference type="EMBL" id="JAVREL010000037">
    <property type="protein sequence ID" value="MDT0347657.1"/>
    <property type="molecule type" value="Genomic_DNA"/>
</dbReference>
<reference evidence="3" key="1">
    <citation type="submission" date="2023-07" db="EMBL/GenBank/DDBJ databases">
        <title>30 novel species of actinomycetes from the DSMZ collection.</title>
        <authorList>
            <person name="Nouioui I."/>
        </authorList>
    </citation>
    <scope>NUCLEOTIDE SEQUENCE [LARGE SCALE GENOMIC DNA]</scope>
    <source>
        <strain evidence="3">DSM 44938</strain>
    </source>
</reference>
<organism evidence="2 3">
    <name type="scientific">Streptomyces litchfieldiae</name>
    <dbReference type="NCBI Taxonomy" id="3075543"/>
    <lineage>
        <taxon>Bacteria</taxon>
        <taxon>Bacillati</taxon>
        <taxon>Actinomycetota</taxon>
        <taxon>Actinomycetes</taxon>
        <taxon>Kitasatosporales</taxon>
        <taxon>Streptomycetaceae</taxon>
        <taxon>Streptomyces</taxon>
    </lineage>
</organism>
<dbReference type="InterPro" id="IPR011047">
    <property type="entry name" value="Quinoprotein_ADH-like_sf"/>
</dbReference>
<keyword evidence="3" id="KW-1185">Reference proteome</keyword>
<proteinExistence type="predicted"/>
<dbReference type="InterPro" id="IPR015943">
    <property type="entry name" value="WD40/YVTN_repeat-like_dom_sf"/>
</dbReference>
<evidence type="ECO:0000313" key="3">
    <source>
        <dbReference type="Proteomes" id="UP001183246"/>
    </source>
</evidence>
<gene>
    <name evidence="2" type="ORF">RM590_34600</name>
</gene>
<protein>
    <submittedName>
        <fullName evidence="2">PQQ-binding-like beta-propeller repeat protein</fullName>
    </submittedName>
</protein>
<name>A0ABU2N167_9ACTN</name>
<dbReference type="Gene3D" id="2.130.10.10">
    <property type="entry name" value="YVTN repeat-like/Quinoprotein amine dehydrogenase"/>
    <property type="match status" value="1"/>
</dbReference>
<dbReference type="Proteomes" id="UP001183246">
    <property type="component" value="Unassembled WGS sequence"/>
</dbReference>
<comment type="caution">
    <text evidence="2">The sequence shown here is derived from an EMBL/GenBank/DDBJ whole genome shotgun (WGS) entry which is preliminary data.</text>
</comment>
<dbReference type="Pfam" id="PF13360">
    <property type="entry name" value="PQQ_2"/>
    <property type="match status" value="2"/>
</dbReference>
<sequence length="427" mass="44587">MAEGESRTGLVALPVAVLLLALLTVWVVVFSREDGAVEGDGLVASTSAATSEPAELAELWRSPAVAAAIDDAGARATRLWAHDGTVTLVSTAGVRGFGTVDGAPLWEAAAPPGAGAPCAAAEGTNAAGIGAVLYLVEDGQADTGCSVLGMVDTTSGELLWWQRFARPVAAADVTVSVGEQAVTVGLDDTGELAGFRRYAVSDGAELGLPPQPEDGSWACADGRETLAVRHAGSRLAVLTRCASTPELTVYHADTGELEWTHPASDPEFGFSGILAGDPVLLLQGNEAVAYAETGEELWRLPLDGLRTEMSAVAGGVLCVRSGSAGLAGYDVADGDRLWETELPEGAQLFGVDDEERLLLGHPADSEWLRLTRLDPADGSLDPAGSIPLDGRRVHDGQFVAWDEHQLYVMAPIRRDGTDGLRLRAFER</sequence>
<accession>A0ABU2N167</accession>
<dbReference type="InterPro" id="IPR002372">
    <property type="entry name" value="PQQ_rpt_dom"/>
</dbReference>
<evidence type="ECO:0000259" key="1">
    <source>
        <dbReference type="Pfam" id="PF13360"/>
    </source>
</evidence>
<feature type="domain" description="Pyrrolo-quinoline quinone repeat" evidence="1">
    <location>
        <begin position="94"/>
        <end position="267"/>
    </location>
</feature>
<evidence type="ECO:0000313" key="2">
    <source>
        <dbReference type="EMBL" id="MDT0347657.1"/>
    </source>
</evidence>
<dbReference type="SUPFAM" id="SSF50998">
    <property type="entry name" value="Quinoprotein alcohol dehydrogenase-like"/>
    <property type="match status" value="1"/>
</dbReference>
<dbReference type="RefSeq" id="WP_311708782.1">
    <property type="nucleotide sequence ID" value="NZ_JAVREL010000037.1"/>
</dbReference>